<gene>
    <name evidence="2" type="ORF">GCM10017559_22640</name>
</gene>
<name>A0ABP6KFH6_9ACTN</name>
<proteinExistence type="predicted"/>
<evidence type="ECO:0000313" key="3">
    <source>
        <dbReference type="Proteomes" id="UP001499930"/>
    </source>
</evidence>
<evidence type="ECO:0000256" key="1">
    <source>
        <dbReference type="SAM" id="MobiDB-lite"/>
    </source>
</evidence>
<organism evidence="2 3">
    <name type="scientific">Streptosporangium longisporum</name>
    <dbReference type="NCBI Taxonomy" id="46187"/>
    <lineage>
        <taxon>Bacteria</taxon>
        <taxon>Bacillati</taxon>
        <taxon>Actinomycetota</taxon>
        <taxon>Actinomycetes</taxon>
        <taxon>Streptosporangiales</taxon>
        <taxon>Streptosporangiaceae</taxon>
        <taxon>Streptosporangium</taxon>
    </lineage>
</organism>
<feature type="region of interest" description="Disordered" evidence="1">
    <location>
        <begin position="28"/>
        <end position="91"/>
    </location>
</feature>
<keyword evidence="3" id="KW-1185">Reference proteome</keyword>
<sequence>MATVLTLERESLFLSPAEEREGLLLSSVEEREGLLPPSAEKTAASARPGRRRHPADDRPGRSPVGTDTAGALRHADRHPRGGRDAPRTVVP</sequence>
<reference evidence="3" key="1">
    <citation type="journal article" date="2019" name="Int. J. Syst. Evol. Microbiol.">
        <title>The Global Catalogue of Microorganisms (GCM) 10K type strain sequencing project: providing services to taxonomists for standard genome sequencing and annotation.</title>
        <authorList>
            <consortium name="The Broad Institute Genomics Platform"/>
            <consortium name="The Broad Institute Genome Sequencing Center for Infectious Disease"/>
            <person name="Wu L."/>
            <person name="Ma J."/>
        </authorList>
    </citation>
    <scope>NUCLEOTIDE SEQUENCE [LARGE SCALE GENOMIC DNA]</scope>
    <source>
        <strain evidence="3">JCM 3106</strain>
    </source>
</reference>
<feature type="compositionally biased region" description="Basic and acidic residues" evidence="1">
    <location>
        <begin position="78"/>
        <end position="91"/>
    </location>
</feature>
<dbReference type="Proteomes" id="UP001499930">
    <property type="component" value="Unassembled WGS sequence"/>
</dbReference>
<dbReference type="EMBL" id="BAAAWD010000006">
    <property type="protein sequence ID" value="GAA3001090.1"/>
    <property type="molecule type" value="Genomic_DNA"/>
</dbReference>
<comment type="caution">
    <text evidence="2">The sequence shown here is derived from an EMBL/GenBank/DDBJ whole genome shotgun (WGS) entry which is preliminary data.</text>
</comment>
<evidence type="ECO:0000313" key="2">
    <source>
        <dbReference type="EMBL" id="GAA3001090.1"/>
    </source>
</evidence>
<protein>
    <submittedName>
        <fullName evidence="2">Uncharacterized protein</fullName>
    </submittedName>
</protein>
<dbReference type="RefSeq" id="WP_344892282.1">
    <property type="nucleotide sequence ID" value="NZ_BAAAWD010000006.1"/>
</dbReference>
<accession>A0ABP6KFH6</accession>